<evidence type="ECO:0000256" key="2">
    <source>
        <dbReference type="ARBA" id="ARBA00022821"/>
    </source>
</evidence>
<dbReference type="PANTHER" id="PTHR36766">
    <property type="entry name" value="PLANT BROAD-SPECTRUM MILDEW RESISTANCE PROTEIN RPW8"/>
    <property type="match status" value="1"/>
</dbReference>
<dbReference type="PANTHER" id="PTHR36766:SF40">
    <property type="entry name" value="DISEASE RESISTANCE PROTEIN RGA3"/>
    <property type="match status" value="1"/>
</dbReference>
<proteinExistence type="predicted"/>
<dbReference type="SUPFAM" id="SSF52047">
    <property type="entry name" value="RNI-like"/>
    <property type="match status" value="1"/>
</dbReference>
<dbReference type="AlphaFoldDB" id="A0A6A6MZG4"/>
<keyword evidence="5" id="KW-1185">Reference proteome</keyword>
<dbReference type="EMBL" id="JAAGAX010000003">
    <property type="protein sequence ID" value="KAF2319211.1"/>
    <property type="molecule type" value="Genomic_DNA"/>
</dbReference>
<evidence type="ECO:0000256" key="1">
    <source>
        <dbReference type="ARBA" id="ARBA00022614"/>
    </source>
</evidence>
<dbReference type="Proteomes" id="UP000467840">
    <property type="component" value="Chromosome 10"/>
</dbReference>
<dbReference type="Pfam" id="PF25019">
    <property type="entry name" value="LRR_R13L1-DRL21"/>
    <property type="match status" value="1"/>
</dbReference>
<feature type="domain" description="R13L1/DRL21-like LRR repeat region" evidence="3">
    <location>
        <begin position="2"/>
        <end position="61"/>
    </location>
</feature>
<dbReference type="Gene3D" id="3.80.10.10">
    <property type="entry name" value="Ribonuclease Inhibitor"/>
    <property type="match status" value="1"/>
</dbReference>
<dbReference type="GO" id="GO:0006952">
    <property type="term" value="P:defense response"/>
    <property type="evidence" value="ECO:0007669"/>
    <property type="project" value="UniProtKB-KW"/>
</dbReference>
<evidence type="ECO:0000313" key="4">
    <source>
        <dbReference type="EMBL" id="KAF2319211.1"/>
    </source>
</evidence>
<evidence type="ECO:0000259" key="3">
    <source>
        <dbReference type="Pfam" id="PF25019"/>
    </source>
</evidence>
<keyword evidence="1" id="KW-0433">Leucine-rich repeat</keyword>
<protein>
    <recommendedName>
        <fullName evidence="3">R13L1/DRL21-like LRR repeat region domain-containing protein</fullName>
    </recommendedName>
</protein>
<evidence type="ECO:0000313" key="5">
    <source>
        <dbReference type="Proteomes" id="UP000467840"/>
    </source>
</evidence>
<keyword evidence="2" id="KW-0611">Plant defense</keyword>
<dbReference type="InterPro" id="IPR032675">
    <property type="entry name" value="LRR_dom_sf"/>
</dbReference>
<dbReference type="InterPro" id="IPR056789">
    <property type="entry name" value="LRR_R13L1-DRL21"/>
</dbReference>
<gene>
    <name evidence="4" type="ORF">GH714_013989</name>
</gene>
<organism evidence="4 5">
    <name type="scientific">Hevea brasiliensis</name>
    <name type="common">Para rubber tree</name>
    <name type="synonym">Siphonia brasiliensis</name>
    <dbReference type="NCBI Taxonomy" id="3981"/>
    <lineage>
        <taxon>Eukaryota</taxon>
        <taxon>Viridiplantae</taxon>
        <taxon>Streptophyta</taxon>
        <taxon>Embryophyta</taxon>
        <taxon>Tracheophyta</taxon>
        <taxon>Spermatophyta</taxon>
        <taxon>Magnoliopsida</taxon>
        <taxon>eudicotyledons</taxon>
        <taxon>Gunneridae</taxon>
        <taxon>Pentapetalae</taxon>
        <taxon>rosids</taxon>
        <taxon>fabids</taxon>
        <taxon>Malpighiales</taxon>
        <taxon>Euphorbiaceae</taxon>
        <taxon>Crotonoideae</taxon>
        <taxon>Micrandreae</taxon>
        <taxon>Hevea</taxon>
    </lineage>
</organism>
<accession>A0A6A6MZG4</accession>
<comment type="caution">
    <text evidence="4">The sequence shown here is derived from an EMBL/GenBank/DDBJ whole genome shotgun (WGS) entry which is preliminary data.</text>
</comment>
<name>A0A6A6MZG4_HEVBR</name>
<sequence length="187" mass="21199">MPHALNSLSIWDFNGVEALPEWLGNLSSLQSLEIWNCKNLKYLPRATDMQRLSKLRNLRIAYCSFLGANCAKGRGSEWPKISHIPDVRIGYVSLFVLILISYLGHQKLQSSAVKDTEPILHLKSSFRRQKVEGHADLCAEVAVMFANVEACKFVLKFHIYGAGKDLILEGLNHFEFLVDLMQYYGVV</sequence>
<reference evidence="4 5" key="1">
    <citation type="journal article" date="2020" name="Mol. Plant">
        <title>The Chromosome-Based Rubber Tree Genome Provides New Insights into Spurge Genome Evolution and Rubber Biosynthesis.</title>
        <authorList>
            <person name="Liu J."/>
            <person name="Shi C."/>
            <person name="Shi C.C."/>
            <person name="Li W."/>
            <person name="Zhang Q.J."/>
            <person name="Zhang Y."/>
            <person name="Li K."/>
            <person name="Lu H.F."/>
            <person name="Shi C."/>
            <person name="Zhu S.T."/>
            <person name="Xiao Z.Y."/>
            <person name="Nan H."/>
            <person name="Yue Y."/>
            <person name="Zhu X.G."/>
            <person name="Wu Y."/>
            <person name="Hong X.N."/>
            <person name="Fan G.Y."/>
            <person name="Tong Y."/>
            <person name="Zhang D."/>
            <person name="Mao C.L."/>
            <person name="Liu Y.L."/>
            <person name="Hao S.J."/>
            <person name="Liu W.Q."/>
            <person name="Lv M.Q."/>
            <person name="Zhang H.B."/>
            <person name="Liu Y."/>
            <person name="Hu-Tang G.R."/>
            <person name="Wang J.P."/>
            <person name="Wang J.H."/>
            <person name="Sun Y.H."/>
            <person name="Ni S.B."/>
            <person name="Chen W.B."/>
            <person name="Zhang X.C."/>
            <person name="Jiao Y.N."/>
            <person name="Eichler E.E."/>
            <person name="Li G.H."/>
            <person name="Liu X."/>
            <person name="Gao L.Z."/>
        </authorList>
    </citation>
    <scope>NUCLEOTIDE SEQUENCE [LARGE SCALE GENOMIC DNA]</scope>
    <source>
        <strain evidence="5">cv. GT1</strain>
        <tissue evidence="4">Leaf</tissue>
    </source>
</reference>